<reference evidence="1 2" key="1">
    <citation type="submission" date="2018-12" db="EMBL/GenBank/DDBJ databases">
        <title>Genome sequence from the cellulolytic species, Caldicellulosiruptor changbaiensis.</title>
        <authorList>
            <person name="Blumer-Schuette S.E."/>
            <person name="Mendoza C."/>
        </authorList>
    </citation>
    <scope>NUCLEOTIDE SEQUENCE [LARGE SCALE GENOMIC DNA]</scope>
    <source>
        <strain evidence="1 2">CBS-Z</strain>
    </source>
</reference>
<dbReference type="Proteomes" id="UP000282930">
    <property type="component" value="Chromosome"/>
</dbReference>
<evidence type="ECO:0000313" key="2">
    <source>
        <dbReference type="Proteomes" id="UP000282930"/>
    </source>
</evidence>
<dbReference type="KEGG" id="ccha:ELD05_02690"/>
<evidence type="ECO:0000313" key="1">
    <source>
        <dbReference type="EMBL" id="AZT89649.1"/>
    </source>
</evidence>
<sequence length="67" mass="7770">MAVARQRDRIKAKIKKPNHFSKISEGIAIVEDDKGLKGFYVFSSDKKLDVDNAKTERQYLKNLKLFQ</sequence>
<organism evidence="1 2">
    <name type="scientific">Caldicellulosiruptor changbaiensis</name>
    <dbReference type="NCBI Taxonomy" id="1222016"/>
    <lineage>
        <taxon>Bacteria</taxon>
        <taxon>Bacillati</taxon>
        <taxon>Bacillota</taxon>
        <taxon>Bacillota incertae sedis</taxon>
        <taxon>Caldicellulosiruptorales</taxon>
        <taxon>Caldicellulosiruptoraceae</taxon>
        <taxon>Caldicellulosiruptor</taxon>
    </lineage>
</organism>
<gene>
    <name evidence="1" type="ORF">ELD05_02690</name>
</gene>
<dbReference type="EMBL" id="CP034791">
    <property type="protein sequence ID" value="AZT89649.1"/>
    <property type="molecule type" value="Genomic_DNA"/>
</dbReference>
<accession>A0A3T0D3M3</accession>
<proteinExistence type="predicted"/>
<protein>
    <submittedName>
        <fullName evidence="1">Uncharacterized protein</fullName>
    </submittedName>
</protein>
<name>A0A3T0D3M3_9FIRM</name>
<dbReference type="AlphaFoldDB" id="A0A3T0D3M3"/>
<keyword evidence="2" id="KW-1185">Reference proteome</keyword>